<evidence type="ECO:0000313" key="3">
    <source>
        <dbReference type="Proteomes" id="UP000008315"/>
    </source>
</evidence>
<organism evidence="2 3">
    <name type="scientific">Methylotuvimicrobium alcaliphilum (strain DSM 19304 / NCIMB 14124 / VKM B-2133 / 20Z)</name>
    <name type="common">Methylomicrobium alcaliphilum</name>
    <dbReference type="NCBI Taxonomy" id="1091494"/>
    <lineage>
        <taxon>Bacteria</taxon>
        <taxon>Pseudomonadati</taxon>
        <taxon>Pseudomonadota</taxon>
        <taxon>Gammaproteobacteria</taxon>
        <taxon>Methylococcales</taxon>
        <taxon>Methylococcaceae</taxon>
        <taxon>Methylotuvimicrobium</taxon>
    </lineage>
</organism>
<feature type="domain" description="HNH nuclease" evidence="1">
    <location>
        <begin position="71"/>
        <end position="131"/>
    </location>
</feature>
<reference evidence="3" key="1">
    <citation type="journal article" date="2012" name="J. Bacteriol.">
        <title>Genome sequence of the haloalkaliphilic methanotrophic bacterium Methylomicrobium alcaliphilum 20Z.</title>
        <authorList>
            <person name="Vuilleumier S."/>
            <person name="Khmelenina V.N."/>
            <person name="Bringel F."/>
            <person name="Reshetnikov A.S."/>
            <person name="Lajus A."/>
            <person name="Mangenot S."/>
            <person name="Rouy Z."/>
            <person name="Op den Camp H.J."/>
            <person name="Jetten M.S."/>
            <person name="Dispirito A.A."/>
            <person name="Dunfield P."/>
            <person name="Klotz M.G."/>
            <person name="Semrau J.D."/>
            <person name="Stein L.Y."/>
            <person name="Barbe V."/>
            <person name="Medigue C."/>
            <person name="Trotsenko Y.A."/>
            <person name="Kalyuzhnaya M.G."/>
        </authorList>
    </citation>
    <scope>NUCLEOTIDE SEQUENCE [LARGE SCALE GENOMIC DNA]</scope>
    <source>
        <strain evidence="3">DSM 19304 / NCIMB 14124 / VKM B-2133 / 20Z</strain>
    </source>
</reference>
<evidence type="ECO:0000259" key="1">
    <source>
        <dbReference type="SMART" id="SM00507"/>
    </source>
</evidence>
<dbReference type="EMBL" id="FO082060">
    <property type="protein sequence ID" value="CCE22492.1"/>
    <property type="molecule type" value="Genomic_DNA"/>
</dbReference>
<dbReference type="InterPro" id="IPR002711">
    <property type="entry name" value="HNH"/>
</dbReference>
<dbReference type="Proteomes" id="UP000008315">
    <property type="component" value="Chromosome"/>
</dbReference>
<dbReference type="GO" id="GO:0008270">
    <property type="term" value="F:zinc ion binding"/>
    <property type="evidence" value="ECO:0007669"/>
    <property type="project" value="InterPro"/>
</dbReference>
<dbReference type="GO" id="GO:0004519">
    <property type="term" value="F:endonuclease activity"/>
    <property type="evidence" value="ECO:0007669"/>
    <property type="project" value="InterPro"/>
</dbReference>
<dbReference type="Pfam" id="PF01844">
    <property type="entry name" value="HNH"/>
    <property type="match status" value="1"/>
</dbReference>
<name>G4T266_META2</name>
<dbReference type="InterPro" id="IPR003615">
    <property type="entry name" value="HNH_nuc"/>
</dbReference>
<proteinExistence type="predicted"/>
<dbReference type="Gene3D" id="1.10.30.50">
    <property type="match status" value="1"/>
</dbReference>
<dbReference type="CDD" id="cd00085">
    <property type="entry name" value="HNHc"/>
    <property type="match status" value="1"/>
</dbReference>
<dbReference type="RefSeq" id="WP_014147293.1">
    <property type="nucleotide sequence ID" value="NC_016112.1"/>
</dbReference>
<protein>
    <submittedName>
        <fullName evidence="2">HNH nuclease</fullName>
    </submittedName>
</protein>
<dbReference type="AlphaFoldDB" id="G4T266"/>
<sequence>MDEFDTVIAFMEKHQFKSFCFSYEHYSSQFELQVKQSLDSDATQRQNRLASSHKTPSKMETIVTVFKRNPDVVAEVLIRAKGKCESCGKPAPFKRRKDDKPYLEVHHKVFLSNGGDDTVENAEALCPNCHKEKHFG</sequence>
<dbReference type="GO" id="GO:0003676">
    <property type="term" value="F:nucleic acid binding"/>
    <property type="evidence" value="ECO:0007669"/>
    <property type="project" value="InterPro"/>
</dbReference>
<accession>G4T266</accession>
<dbReference type="HOGENOM" id="CLU_1872976_0_0_6"/>
<dbReference type="SMART" id="SM00507">
    <property type="entry name" value="HNHc"/>
    <property type="match status" value="1"/>
</dbReference>
<keyword evidence="3" id="KW-1185">Reference proteome</keyword>
<dbReference type="KEGG" id="mah:MEALZ_0798"/>
<evidence type="ECO:0000313" key="2">
    <source>
        <dbReference type="EMBL" id="CCE22492.1"/>
    </source>
</evidence>
<gene>
    <name evidence="2" type="ordered locus">MEALZ_0798</name>
</gene>